<dbReference type="PROSITE" id="PS51330">
    <property type="entry name" value="DHFR_2"/>
    <property type="match status" value="1"/>
</dbReference>
<comment type="pathway">
    <text evidence="1 8">Cofactor biosynthesis; tetrahydrofolate biosynthesis; 5,6,7,8-tetrahydrofolate from 7,8-dihydrofolate: step 1/1.</text>
</comment>
<dbReference type="PANTHER" id="PTHR48069">
    <property type="entry name" value="DIHYDROFOLATE REDUCTASE"/>
    <property type="match status" value="1"/>
</dbReference>
<dbReference type="Pfam" id="PF00186">
    <property type="entry name" value="DHFR_1"/>
    <property type="match status" value="1"/>
</dbReference>
<accession>A0A5C0B353</accession>
<comment type="function">
    <text evidence="7 8">Key enzyme in folate metabolism. Catalyzes an essential reaction for de novo glycine and purine synthesis, and for DNA precursor synthesis.</text>
</comment>
<protein>
    <recommendedName>
        <fullName evidence="3 8">Dihydrofolate reductase</fullName>
        <ecNumber evidence="3 8">1.5.1.3</ecNumber>
    </recommendedName>
</protein>
<evidence type="ECO:0000313" key="12">
    <source>
        <dbReference type="Proteomes" id="UP000325161"/>
    </source>
</evidence>
<comment type="similarity">
    <text evidence="2 8 9">Belongs to the dihydrofolate reductase family.</text>
</comment>
<dbReference type="CDD" id="cd00209">
    <property type="entry name" value="DHFR"/>
    <property type="match status" value="1"/>
</dbReference>
<dbReference type="RefSeq" id="WP_148817775.1">
    <property type="nucleotide sequence ID" value="NZ_CP043046.1"/>
</dbReference>
<dbReference type="InterPro" id="IPR017925">
    <property type="entry name" value="DHFR_CS"/>
</dbReference>
<dbReference type="PROSITE" id="PS00075">
    <property type="entry name" value="DHFR_1"/>
    <property type="match status" value="1"/>
</dbReference>
<dbReference type="Proteomes" id="UP000325161">
    <property type="component" value="Chromosome"/>
</dbReference>
<evidence type="ECO:0000256" key="1">
    <source>
        <dbReference type="ARBA" id="ARBA00004903"/>
    </source>
</evidence>
<dbReference type="InterPro" id="IPR001796">
    <property type="entry name" value="DHFR_dom"/>
</dbReference>
<dbReference type="PIRSF" id="PIRSF000194">
    <property type="entry name" value="DHFR"/>
    <property type="match status" value="1"/>
</dbReference>
<dbReference type="AlphaFoldDB" id="A0A5C0B353"/>
<dbReference type="EMBL" id="CP043046">
    <property type="protein sequence ID" value="QEI08316.1"/>
    <property type="molecule type" value="Genomic_DNA"/>
</dbReference>
<comment type="catalytic activity">
    <reaction evidence="8">
        <text>(6S)-5,6,7,8-tetrahydrofolate + NADP(+) = 7,8-dihydrofolate + NADPH + H(+)</text>
        <dbReference type="Rhea" id="RHEA:15009"/>
        <dbReference type="ChEBI" id="CHEBI:15378"/>
        <dbReference type="ChEBI" id="CHEBI:57451"/>
        <dbReference type="ChEBI" id="CHEBI:57453"/>
        <dbReference type="ChEBI" id="CHEBI:57783"/>
        <dbReference type="ChEBI" id="CHEBI:58349"/>
        <dbReference type="EC" id="1.5.1.3"/>
    </reaction>
</comment>
<feature type="domain" description="DHFR" evidence="10">
    <location>
        <begin position="3"/>
        <end position="159"/>
    </location>
</feature>
<name>A0A5C0B353_9BURK</name>
<evidence type="ECO:0000256" key="7">
    <source>
        <dbReference type="ARBA" id="ARBA00025067"/>
    </source>
</evidence>
<dbReference type="FunFam" id="3.40.430.10:FF:000001">
    <property type="entry name" value="Dihydrofolate reductase"/>
    <property type="match status" value="1"/>
</dbReference>
<keyword evidence="5 8" id="KW-0521">NADP</keyword>
<evidence type="ECO:0000256" key="3">
    <source>
        <dbReference type="ARBA" id="ARBA00012856"/>
    </source>
</evidence>
<evidence type="ECO:0000256" key="8">
    <source>
        <dbReference type="PIRNR" id="PIRNR000194"/>
    </source>
</evidence>
<evidence type="ECO:0000313" key="11">
    <source>
        <dbReference type="EMBL" id="QEI08316.1"/>
    </source>
</evidence>
<sequence length="161" mass="17701">MPAITLVVAYTRNRVIGRDNKMPWHLPGDLAHFKRTTLGRPILMGRKTWESIGRPLPGRQNIVITRNAAYAAAGATVVDSLDAALAAAGDVDQIFVIGGAEIFKDALPRASRLVATEIDADIDGDTWFAPLPEGQWQEVERLPQPEDNGLSYSFVTYTRTR</sequence>
<dbReference type="InterPro" id="IPR024072">
    <property type="entry name" value="DHFR-like_dom_sf"/>
</dbReference>
<dbReference type="GO" id="GO:0006730">
    <property type="term" value="P:one-carbon metabolic process"/>
    <property type="evidence" value="ECO:0007669"/>
    <property type="project" value="UniProtKB-KW"/>
</dbReference>
<evidence type="ECO:0000256" key="4">
    <source>
        <dbReference type="ARBA" id="ARBA00022563"/>
    </source>
</evidence>
<dbReference type="GO" id="GO:0004146">
    <property type="term" value="F:dihydrofolate reductase activity"/>
    <property type="evidence" value="ECO:0007669"/>
    <property type="project" value="UniProtKB-EC"/>
</dbReference>
<keyword evidence="12" id="KW-1185">Reference proteome</keyword>
<evidence type="ECO:0000256" key="5">
    <source>
        <dbReference type="ARBA" id="ARBA00022857"/>
    </source>
</evidence>
<dbReference type="GO" id="GO:0070401">
    <property type="term" value="F:NADP+ binding"/>
    <property type="evidence" value="ECO:0007669"/>
    <property type="project" value="UniProtKB-ARBA"/>
</dbReference>
<evidence type="ECO:0000256" key="6">
    <source>
        <dbReference type="ARBA" id="ARBA00023002"/>
    </source>
</evidence>
<gene>
    <name evidence="11" type="ORF">FXN63_22620</name>
</gene>
<organism evidence="11 12">
    <name type="scientific">Pigmentiphaga aceris</name>
    <dbReference type="NCBI Taxonomy" id="1940612"/>
    <lineage>
        <taxon>Bacteria</taxon>
        <taxon>Pseudomonadati</taxon>
        <taxon>Pseudomonadota</taxon>
        <taxon>Betaproteobacteria</taxon>
        <taxon>Burkholderiales</taxon>
        <taxon>Alcaligenaceae</taxon>
        <taxon>Pigmentiphaga</taxon>
    </lineage>
</organism>
<keyword evidence="6 8" id="KW-0560">Oxidoreductase</keyword>
<dbReference type="InterPro" id="IPR012259">
    <property type="entry name" value="DHFR"/>
</dbReference>
<dbReference type="PANTHER" id="PTHR48069:SF3">
    <property type="entry name" value="DIHYDROFOLATE REDUCTASE"/>
    <property type="match status" value="1"/>
</dbReference>
<dbReference type="KEGG" id="pacr:FXN63_22620"/>
<evidence type="ECO:0000256" key="9">
    <source>
        <dbReference type="RuleBase" id="RU004474"/>
    </source>
</evidence>
<dbReference type="GO" id="GO:0005829">
    <property type="term" value="C:cytosol"/>
    <property type="evidence" value="ECO:0007669"/>
    <property type="project" value="TreeGrafter"/>
</dbReference>
<dbReference type="GO" id="GO:0046452">
    <property type="term" value="P:dihydrofolate metabolic process"/>
    <property type="evidence" value="ECO:0007669"/>
    <property type="project" value="TreeGrafter"/>
</dbReference>
<keyword evidence="4 8" id="KW-0554">One-carbon metabolism</keyword>
<evidence type="ECO:0000259" key="10">
    <source>
        <dbReference type="PROSITE" id="PS51330"/>
    </source>
</evidence>
<dbReference type="SUPFAM" id="SSF53597">
    <property type="entry name" value="Dihydrofolate reductase-like"/>
    <property type="match status" value="1"/>
</dbReference>
<dbReference type="OrthoDB" id="9804315at2"/>
<reference evidence="11 12" key="1">
    <citation type="submission" date="2019-08" db="EMBL/GenBank/DDBJ databases">
        <title>Amphibian skin-associated Pigmentiphaga: genome sequence and occurrence across geography and hosts.</title>
        <authorList>
            <person name="Bletz M.C."/>
            <person name="Bunk B."/>
            <person name="Sproeer C."/>
            <person name="Biwer P."/>
            <person name="Reiter S."/>
            <person name="Rabemananjara F.C.E."/>
            <person name="Schulz S."/>
            <person name="Overmann J."/>
            <person name="Vences M."/>
        </authorList>
    </citation>
    <scope>NUCLEOTIDE SEQUENCE [LARGE SCALE GENOMIC DNA]</scope>
    <source>
        <strain evidence="11 12">Mada1488</strain>
    </source>
</reference>
<dbReference type="Gene3D" id="3.40.430.10">
    <property type="entry name" value="Dihydrofolate Reductase, subunit A"/>
    <property type="match status" value="1"/>
</dbReference>
<dbReference type="PRINTS" id="PR00070">
    <property type="entry name" value="DHFR"/>
</dbReference>
<dbReference type="GO" id="GO:0046654">
    <property type="term" value="P:tetrahydrofolate biosynthetic process"/>
    <property type="evidence" value="ECO:0007669"/>
    <property type="project" value="UniProtKB-UniPathway"/>
</dbReference>
<proteinExistence type="inferred from homology"/>
<dbReference type="GO" id="GO:0046655">
    <property type="term" value="P:folic acid metabolic process"/>
    <property type="evidence" value="ECO:0007669"/>
    <property type="project" value="TreeGrafter"/>
</dbReference>
<dbReference type="EC" id="1.5.1.3" evidence="3 8"/>
<evidence type="ECO:0000256" key="2">
    <source>
        <dbReference type="ARBA" id="ARBA00009539"/>
    </source>
</evidence>
<dbReference type="UniPathway" id="UPA00077">
    <property type="reaction ID" value="UER00158"/>
</dbReference>